<dbReference type="PROSITE" id="PS51318">
    <property type="entry name" value="TAT"/>
    <property type="match status" value="1"/>
</dbReference>
<dbReference type="InterPro" id="IPR045087">
    <property type="entry name" value="Cu-oxidase_fam"/>
</dbReference>
<evidence type="ECO:0000313" key="4">
    <source>
        <dbReference type="Proteomes" id="UP000334340"/>
    </source>
</evidence>
<dbReference type="InterPro" id="IPR011706">
    <property type="entry name" value="Cu-oxidase_C"/>
</dbReference>
<dbReference type="InterPro" id="IPR006311">
    <property type="entry name" value="TAT_signal"/>
</dbReference>
<dbReference type="Pfam" id="PF07732">
    <property type="entry name" value="Cu-oxidase_3"/>
    <property type="match status" value="1"/>
</dbReference>
<organism evidence="3 4">
    <name type="scientific">Candidatus Methylomirabilis lanthanidiphila</name>
    <dbReference type="NCBI Taxonomy" id="2211376"/>
    <lineage>
        <taxon>Bacteria</taxon>
        <taxon>Candidatus Methylomirabilota</taxon>
        <taxon>Candidatus Methylomirabilia</taxon>
        <taxon>Candidatus Methylomirabilales</taxon>
        <taxon>Candidatus Methylomirabilaceae</taxon>
        <taxon>Candidatus Methylomirabilis</taxon>
    </lineage>
</organism>
<dbReference type="PANTHER" id="PTHR48267:SF1">
    <property type="entry name" value="BILIRUBIN OXIDASE"/>
    <property type="match status" value="1"/>
</dbReference>
<feature type="domain" description="Plastocyanin-like" evidence="2">
    <location>
        <begin position="87"/>
        <end position="187"/>
    </location>
</feature>
<dbReference type="InterPro" id="IPR011707">
    <property type="entry name" value="Cu-oxidase-like_N"/>
</dbReference>
<dbReference type="Proteomes" id="UP000334340">
    <property type="component" value="Unassembled WGS sequence"/>
</dbReference>
<dbReference type="GO" id="GO:0005507">
    <property type="term" value="F:copper ion binding"/>
    <property type="evidence" value="ECO:0007669"/>
    <property type="project" value="InterPro"/>
</dbReference>
<dbReference type="EMBL" id="CABIKM010000008">
    <property type="protein sequence ID" value="VUZ84191.1"/>
    <property type="molecule type" value="Genomic_DNA"/>
</dbReference>
<name>A0A564ZFR5_9BACT</name>
<evidence type="ECO:0000259" key="1">
    <source>
        <dbReference type="Pfam" id="PF07731"/>
    </source>
</evidence>
<reference evidence="3 4" key="1">
    <citation type="submission" date="2019-07" db="EMBL/GenBank/DDBJ databases">
        <authorList>
            <person name="Cremers G."/>
        </authorList>
    </citation>
    <scope>NUCLEOTIDE SEQUENCE [LARGE SCALE GENOMIC DNA]</scope>
</reference>
<keyword evidence="4" id="KW-1185">Reference proteome</keyword>
<dbReference type="CDD" id="cd13852">
    <property type="entry name" value="CuRO_1_McoP_like"/>
    <property type="match status" value="1"/>
</dbReference>
<sequence length="543" mass="60933">MSGMTDLSRRRLLQYLGLGAVATTVVPEWVFAAGNEQAAQDRSGRSEPDIEVGITALTTELPVLSSDRPTKVWKFSGELIKGPSGTVDEIPGSYLGPILRLRQGQKVRVRFHNKLPEECVLHQHGLLVPEKADGHPRHQIGSGQTSVYEYTVLDRAGTYWFHPHTDKRTAEQTYYGMAGLILVTDSEEQSLELPRGEYDVPLVIQDRSFDDRNQLRYIAHGHDRWMGFLGDRILVNGKPDFVLQAATRAYRLRIVNGSNSRIYKLVWSDGSPLTVIGTDGGLLESPVVRNYVTLAPGERVDIWADFRGRKLGEEIALRSAAFSGVMPMMGMGGGMMRGGVAEGWGWGAVWAGGMMGMMGAALPHGAEHPILTVRMTREERDQLTLPSRLSQIQRFHPQDAANAKKPRSIHLSMRGMSPRLNGRSFELTKVVDEEIIPLNTLQVLEFINRDHRARGMMMAHPMHIHGQTFQVLKREVAPGFEQRYASVSQGFVDNGWKDTVLVMPGEKVTILKRFDQYTGLFLYHCHNLEHEDLDMMRNFLVRA</sequence>
<proteinExistence type="predicted"/>
<dbReference type="AlphaFoldDB" id="A0A564ZFR5"/>
<dbReference type="Pfam" id="PF07731">
    <property type="entry name" value="Cu-oxidase_2"/>
    <property type="match status" value="1"/>
</dbReference>
<evidence type="ECO:0000313" key="3">
    <source>
        <dbReference type="EMBL" id="VUZ84191.1"/>
    </source>
</evidence>
<dbReference type="PANTHER" id="PTHR48267">
    <property type="entry name" value="CUPREDOXIN SUPERFAMILY PROTEIN"/>
    <property type="match status" value="1"/>
</dbReference>
<feature type="domain" description="Plastocyanin-like" evidence="1">
    <location>
        <begin position="435"/>
        <end position="542"/>
    </location>
</feature>
<evidence type="ECO:0000259" key="2">
    <source>
        <dbReference type="Pfam" id="PF07732"/>
    </source>
</evidence>
<protein>
    <submittedName>
        <fullName evidence="3">Bilirubin oxidase</fullName>
    </submittedName>
</protein>
<dbReference type="InterPro" id="IPR008972">
    <property type="entry name" value="Cupredoxin"/>
</dbReference>
<dbReference type="SUPFAM" id="SSF49503">
    <property type="entry name" value="Cupredoxins"/>
    <property type="match status" value="3"/>
</dbReference>
<dbReference type="GO" id="GO:0016491">
    <property type="term" value="F:oxidoreductase activity"/>
    <property type="evidence" value="ECO:0007669"/>
    <property type="project" value="InterPro"/>
</dbReference>
<dbReference type="Gene3D" id="2.60.40.420">
    <property type="entry name" value="Cupredoxins - blue copper proteins"/>
    <property type="match status" value="3"/>
</dbReference>
<dbReference type="CDD" id="cd13907">
    <property type="entry name" value="CuRO_3_MCO_like_1"/>
    <property type="match status" value="1"/>
</dbReference>
<dbReference type="CDD" id="cd13879">
    <property type="entry name" value="CuRO_2_McoP_like"/>
    <property type="match status" value="1"/>
</dbReference>
<accession>A0A564ZFR5</accession>
<gene>
    <name evidence="3" type="ORF">MELA_00557</name>
</gene>